<gene>
    <name evidence="5" type="ORF">K7G82_10980</name>
</gene>
<dbReference type="Gene3D" id="3.30.70.920">
    <property type="match status" value="1"/>
</dbReference>
<dbReference type="SMART" id="SM00344">
    <property type="entry name" value="HTH_ASNC"/>
    <property type="match status" value="1"/>
</dbReference>
<dbReference type="PROSITE" id="PS00519">
    <property type="entry name" value="HTH_ASNC_1"/>
    <property type="match status" value="1"/>
</dbReference>
<evidence type="ECO:0000256" key="2">
    <source>
        <dbReference type="ARBA" id="ARBA00023125"/>
    </source>
</evidence>
<dbReference type="SUPFAM" id="SSF46785">
    <property type="entry name" value="Winged helix' DNA-binding domain"/>
    <property type="match status" value="1"/>
</dbReference>
<evidence type="ECO:0000256" key="1">
    <source>
        <dbReference type="ARBA" id="ARBA00023015"/>
    </source>
</evidence>
<dbReference type="PANTHER" id="PTHR30154:SF34">
    <property type="entry name" value="TRANSCRIPTIONAL REGULATOR AZLB"/>
    <property type="match status" value="1"/>
</dbReference>
<dbReference type="InterPro" id="IPR000485">
    <property type="entry name" value="AsnC-type_HTH_dom"/>
</dbReference>
<dbReference type="Proteomes" id="UP000706039">
    <property type="component" value="Unassembled WGS sequence"/>
</dbReference>
<dbReference type="RefSeq" id="WP_222989870.1">
    <property type="nucleotide sequence ID" value="NZ_JAINVV010000004.1"/>
</dbReference>
<feature type="domain" description="HTH asnC-type" evidence="4">
    <location>
        <begin position="4"/>
        <end position="67"/>
    </location>
</feature>
<name>A0ABS7PND7_9SPHN</name>
<evidence type="ECO:0000313" key="5">
    <source>
        <dbReference type="EMBL" id="MBY8822819.1"/>
    </source>
</evidence>
<dbReference type="InterPro" id="IPR019888">
    <property type="entry name" value="Tscrpt_reg_AsnC-like"/>
</dbReference>
<evidence type="ECO:0000313" key="6">
    <source>
        <dbReference type="Proteomes" id="UP000706039"/>
    </source>
</evidence>
<dbReference type="InterPro" id="IPR011991">
    <property type="entry name" value="ArsR-like_HTH"/>
</dbReference>
<protein>
    <submittedName>
        <fullName evidence="5">Lrp/AsnC family transcriptional regulator</fullName>
    </submittedName>
</protein>
<dbReference type="Pfam" id="PF13412">
    <property type="entry name" value="HTH_24"/>
    <property type="match status" value="1"/>
</dbReference>
<dbReference type="InterPro" id="IPR036388">
    <property type="entry name" value="WH-like_DNA-bd_sf"/>
</dbReference>
<dbReference type="EMBL" id="JAINVV010000004">
    <property type="protein sequence ID" value="MBY8822819.1"/>
    <property type="molecule type" value="Genomic_DNA"/>
</dbReference>
<reference evidence="5 6" key="1">
    <citation type="submission" date="2021-08" db="EMBL/GenBank/DDBJ databases">
        <authorList>
            <person name="Tuo L."/>
        </authorList>
    </citation>
    <scope>NUCLEOTIDE SEQUENCE [LARGE SCALE GENOMIC DNA]</scope>
    <source>
        <strain evidence="5 6">JCM 31229</strain>
    </source>
</reference>
<dbReference type="PRINTS" id="PR00033">
    <property type="entry name" value="HTHASNC"/>
</dbReference>
<dbReference type="Gene3D" id="1.10.10.10">
    <property type="entry name" value="Winged helix-like DNA-binding domain superfamily/Winged helix DNA-binding domain"/>
    <property type="match status" value="1"/>
</dbReference>
<sequence>MHAIDETDRRILTALRLDGRITNGALAAKVGLSASACLRRVRMLERSGVIRGYTAIIAGSAPDEGMTAIVQVALDRQTEEYLTRFEQGLRNHPEVREWYLMTGDGDYVLRLQIANMAEYERFHATVLSRLPGVSRITSSFAMRSHAHR</sequence>
<evidence type="ECO:0000256" key="3">
    <source>
        <dbReference type="ARBA" id="ARBA00023163"/>
    </source>
</evidence>
<dbReference type="InterPro" id="IPR019885">
    <property type="entry name" value="Tscrpt_reg_HTH_AsnC-type_CS"/>
</dbReference>
<keyword evidence="2" id="KW-0238">DNA-binding</keyword>
<evidence type="ECO:0000259" key="4">
    <source>
        <dbReference type="PROSITE" id="PS50956"/>
    </source>
</evidence>
<accession>A0ABS7PND7</accession>
<dbReference type="PROSITE" id="PS50956">
    <property type="entry name" value="HTH_ASNC_2"/>
    <property type="match status" value="1"/>
</dbReference>
<dbReference type="InterPro" id="IPR011008">
    <property type="entry name" value="Dimeric_a/b-barrel"/>
</dbReference>
<dbReference type="Pfam" id="PF01037">
    <property type="entry name" value="AsnC_trans_reg"/>
    <property type="match status" value="1"/>
</dbReference>
<dbReference type="CDD" id="cd00090">
    <property type="entry name" value="HTH_ARSR"/>
    <property type="match status" value="1"/>
</dbReference>
<comment type="caution">
    <text evidence="5">The sequence shown here is derived from an EMBL/GenBank/DDBJ whole genome shotgun (WGS) entry which is preliminary data.</text>
</comment>
<dbReference type="PANTHER" id="PTHR30154">
    <property type="entry name" value="LEUCINE-RESPONSIVE REGULATORY PROTEIN"/>
    <property type="match status" value="1"/>
</dbReference>
<keyword evidence="6" id="KW-1185">Reference proteome</keyword>
<organism evidence="5 6">
    <name type="scientific">Sphingomonas colocasiae</name>
    <dbReference type="NCBI Taxonomy" id="1848973"/>
    <lineage>
        <taxon>Bacteria</taxon>
        <taxon>Pseudomonadati</taxon>
        <taxon>Pseudomonadota</taxon>
        <taxon>Alphaproteobacteria</taxon>
        <taxon>Sphingomonadales</taxon>
        <taxon>Sphingomonadaceae</taxon>
        <taxon>Sphingomonas</taxon>
    </lineage>
</organism>
<dbReference type="SUPFAM" id="SSF54909">
    <property type="entry name" value="Dimeric alpha+beta barrel"/>
    <property type="match status" value="1"/>
</dbReference>
<proteinExistence type="predicted"/>
<dbReference type="InterPro" id="IPR019887">
    <property type="entry name" value="Tscrpt_reg_AsnC/Lrp_C"/>
</dbReference>
<keyword evidence="1" id="KW-0805">Transcription regulation</keyword>
<keyword evidence="3" id="KW-0804">Transcription</keyword>
<dbReference type="InterPro" id="IPR036390">
    <property type="entry name" value="WH_DNA-bd_sf"/>
</dbReference>